<gene>
    <name evidence="2" type="ORF">PTI45_00733</name>
</gene>
<dbReference type="InterPro" id="IPR051553">
    <property type="entry name" value="Ran_GTPase-activating"/>
</dbReference>
<dbReference type="Gene3D" id="2.60.40.10">
    <property type="entry name" value="Immunoglobulins"/>
    <property type="match status" value="5"/>
</dbReference>
<dbReference type="CDD" id="cd00063">
    <property type="entry name" value="FN3"/>
    <property type="match status" value="4"/>
</dbReference>
<dbReference type="InterPro" id="IPR036116">
    <property type="entry name" value="FN3_sf"/>
</dbReference>
<dbReference type="InterPro" id="IPR003961">
    <property type="entry name" value="FN3_dom"/>
</dbReference>
<dbReference type="NCBIfam" id="NF047446">
    <property type="entry name" value="barrel_OmpL47"/>
    <property type="match status" value="2"/>
</dbReference>
<dbReference type="GO" id="GO:0005737">
    <property type="term" value="C:cytoplasm"/>
    <property type="evidence" value="ECO:0007669"/>
    <property type="project" value="TreeGrafter"/>
</dbReference>
<dbReference type="InterPro" id="IPR009091">
    <property type="entry name" value="RCC1/BLIP-II"/>
</dbReference>
<feature type="domain" description="Fibronectin type-III" evidence="1">
    <location>
        <begin position="371"/>
        <end position="460"/>
    </location>
</feature>
<dbReference type="Pfam" id="PF00041">
    <property type="entry name" value="fn3"/>
    <property type="match status" value="4"/>
</dbReference>
<dbReference type="PANTHER" id="PTHR45982">
    <property type="entry name" value="REGULATOR OF CHROMOSOME CONDENSATION"/>
    <property type="match status" value="1"/>
</dbReference>
<protein>
    <submittedName>
        <fullName evidence="2">Exoglucanase</fullName>
    </submittedName>
</protein>
<comment type="caution">
    <text evidence="2">The sequence shown here is derived from an EMBL/GenBank/DDBJ whole genome shotgun (WGS) entry which is preliminary data.</text>
</comment>
<evidence type="ECO:0000313" key="2">
    <source>
        <dbReference type="EMBL" id="ODP29958.1"/>
    </source>
</evidence>
<dbReference type="SUPFAM" id="SSF49265">
    <property type="entry name" value="Fibronectin type III"/>
    <property type="match status" value="3"/>
</dbReference>
<feature type="domain" description="Fibronectin type-III" evidence="1">
    <location>
        <begin position="872"/>
        <end position="957"/>
    </location>
</feature>
<name>A0A1E3L878_9BACL</name>
<dbReference type="Proteomes" id="UP000094578">
    <property type="component" value="Unassembled WGS sequence"/>
</dbReference>
<dbReference type="InterPro" id="IPR000408">
    <property type="entry name" value="Reg_chr_condens"/>
</dbReference>
<accession>A0A1E3L878</accession>
<dbReference type="EMBL" id="MDER01000027">
    <property type="protein sequence ID" value="ODP29958.1"/>
    <property type="molecule type" value="Genomic_DNA"/>
</dbReference>
<dbReference type="PROSITE" id="PS50012">
    <property type="entry name" value="RCC1_3"/>
    <property type="match status" value="3"/>
</dbReference>
<dbReference type="RefSeq" id="WP_083243324.1">
    <property type="nucleotide sequence ID" value="NZ_MDER01000027.1"/>
</dbReference>
<dbReference type="STRING" id="1886670.PTI45_00733"/>
<organism evidence="2 3">
    <name type="scientific">Paenibacillus nuruki</name>
    <dbReference type="NCBI Taxonomy" id="1886670"/>
    <lineage>
        <taxon>Bacteria</taxon>
        <taxon>Bacillati</taxon>
        <taxon>Bacillota</taxon>
        <taxon>Bacilli</taxon>
        <taxon>Bacillales</taxon>
        <taxon>Paenibacillaceae</taxon>
        <taxon>Paenibacillus</taxon>
    </lineage>
</organism>
<dbReference type="SMART" id="SM00060">
    <property type="entry name" value="FN3"/>
    <property type="match status" value="5"/>
</dbReference>
<dbReference type="PANTHER" id="PTHR45982:SF1">
    <property type="entry name" value="REGULATOR OF CHROMOSOME CONDENSATION"/>
    <property type="match status" value="1"/>
</dbReference>
<feature type="domain" description="Fibronectin type-III" evidence="1">
    <location>
        <begin position="1050"/>
        <end position="1137"/>
    </location>
</feature>
<dbReference type="InterPro" id="IPR058094">
    <property type="entry name" value="Ig-like_OmpL47-like"/>
</dbReference>
<reference evidence="2 3" key="1">
    <citation type="submission" date="2016-08" db="EMBL/GenBank/DDBJ databases">
        <title>Genome sequencing of Paenibacillus sp. TI45-13ar, isolated from Korean traditional nuruk.</title>
        <authorList>
            <person name="Kim S.-J."/>
        </authorList>
    </citation>
    <scope>NUCLEOTIDE SEQUENCE [LARGE SCALE GENOMIC DNA]</scope>
    <source>
        <strain evidence="2 3">TI45-13ar</strain>
    </source>
</reference>
<feature type="domain" description="Fibronectin type-III" evidence="1">
    <location>
        <begin position="961"/>
        <end position="1046"/>
    </location>
</feature>
<dbReference type="GO" id="GO:0005085">
    <property type="term" value="F:guanyl-nucleotide exchange factor activity"/>
    <property type="evidence" value="ECO:0007669"/>
    <property type="project" value="TreeGrafter"/>
</dbReference>
<dbReference type="SUPFAM" id="SSF50985">
    <property type="entry name" value="RCC1/BLIP-II"/>
    <property type="match status" value="2"/>
</dbReference>
<proteinExistence type="predicted"/>
<dbReference type="Gene3D" id="2.130.10.30">
    <property type="entry name" value="Regulator of chromosome condensation 1/beta-lactamase-inhibitor protein II"/>
    <property type="match status" value="3"/>
</dbReference>
<evidence type="ECO:0000259" key="1">
    <source>
        <dbReference type="PROSITE" id="PS50853"/>
    </source>
</evidence>
<keyword evidence="3" id="KW-1185">Reference proteome</keyword>
<sequence>MKKYMIWSLVLLLFFIQLPMFPNEASADFSPAAGVQVKGIRGANGIYYGKISVEFSSGIEYTRDQGQSWQAYNTPVQFAPPKGYSVLYRTIGSSEYNTLNLTVKLDSIAPLTTAEMVGAGNSDSYYKGSAQVKLSAIDQQSGVKTIQYSTDLGMNWLTYSGPVTITEEQASQFYYRSIDYYGNIEKNRILTVLVDSTPPDVPTVRIDPMYWTTQNATVSIIDGTDENSGTAKTEYSIGESGQWITYENPFVVSTENETIYARSVDGAGNISPIVETFVPIDRTAPQSPKVEMDEEWSWLPVTVSINTEQDQNERNRIRYQFKMDDSLEWETYVDELSIEKVGENPISFRSFDEAENYSPIVTKVARFDDIPPTAPTTFKVDNLRYNQFDLSWSGATDNIGIKGYDIYTEDDQFVATVDRDHYQITGLKANTTYRYKLVTYDLAYNESDYSEVFEVTTHSRPDFKSTDNSLIALRGDGTVWTWGTNAEGSLGTGNNYARSIPKPIANLNNVKSIYTGSGFVIAQKVDGTVVGWGGFPVNSTMPKEIKILKEAKKFFIKNKRIFIIQKDDSLWAWGQDPFFESADKAFETPESINLKDVKDLKFAAKSVVVLTNSKDLWTWGKSSIANSSRPARHPIYIDGKGDNVSSISSGGEFAIALLSTKTLNTWGYDRSGELGNNPNNNFFEPKPLYEMGDTSVQRMYSEGSLAYYILENIDRAYAADNYGFAINELGELWGWGNNDQGQLGNSLNKNFYLAEKLKIDNVLELFTPGYGIPNYVLALKKDHTLWGWGDSKNLTGNTQPSKNSPPKMLLDNVDMINYQYNSITAVKSDETFWMMGQDFWSGVEYSRYESAQKVNFGESISSGQPAIEIPSTPDKLNLLEATMDTIKLNWASSLSKKDIKYYNIYVDDQRVGVSSTNEYTITQLKPNQNYKITIMAEDIRGFVSEVSEPLLVTTVEDKPSKVTNLSVSSKSLHSVQFTWGNSKSASEILEYRIFMDDKQIATTTNTMYMVKNLKSGSTYSFKIQALNKKQSLSEPSELLKVTLNEDIPTMPSGLTSNKQTSSSIQLNWLPSQSESIINKYVIFVNNIEIGTSKKEEYLIEGLKALTAYKITVKAVSEEGYSSSFSVPLETMTKTDEIIAIPTELKISGIEGTKGYLKWDVIGDDTKIKGYNVYLNNILYKSVKEKNVIIENLNYFKNFEVYVKSVNMPGYESEPSKTITFKLATLNNISIIEAGNGNHMSLLKPNGSVWMWGSNNYKQISNTSVSSYKVPVLININDAQLTRQDSMYSYIIKTDGSLWFAGNNKAMGKSWYIINVVDLVLPNEGTNNYALKGDGTVSRLSRTNPDQVSAKVIDSVIGLSANKDQVLALKKDGTVWDISNDQPKIVYGISDVKEIDSNYDGNFALKKDGTVWSWKNNYNPTQVPGLDEIQSISAAASSAAALTKDGRVFAWGSNNTGQFGNGLISNTKSSVPLWIYRITDVKQISVGNGYMAAIKSDGTVWTWGRNTEGQLGDGTLVNQLVPTKINF</sequence>
<dbReference type="PROSITE" id="PS50853">
    <property type="entry name" value="FN3"/>
    <property type="match status" value="4"/>
</dbReference>
<dbReference type="Pfam" id="PF00415">
    <property type="entry name" value="RCC1"/>
    <property type="match status" value="3"/>
</dbReference>
<dbReference type="InterPro" id="IPR013783">
    <property type="entry name" value="Ig-like_fold"/>
</dbReference>
<dbReference type="PATRIC" id="fig|1886670.3.peg.753"/>
<evidence type="ECO:0000313" key="3">
    <source>
        <dbReference type="Proteomes" id="UP000094578"/>
    </source>
</evidence>